<evidence type="ECO:0000313" key="4">
    <source>
        <dbReference type="EMBL" id="MFD1393594.1"/>
    </source>
</evidence>
<feature type="transmembrane region" description="Helical" evidence="2">
    <location>
        <begin position="7"/>
        <end position="25"/>
    </location>
</feature>
<proteinExistence type="predicted"/>
<name>A0ABW4B9Z8_9LACO</name>
<evidence type="ECO:0000256" key="1">
    <source>
        <dbReference type="SAM" id="MobiDB-lite"/>
    </source>
</evidence>
<comment type="caution">
    <text evidence="4">The sequence shown here is derived from an EMBL/GenBank/DDBJ whole genome shotgun (WGS) entry which is preliminary data.</text>
</comment>
<dbReference type="Pfam" id="PF13472">
    <property type="entry name" value="Lipase_GDSL_2"/>
    <property type="match status" value="1"/>
</dbReference>
<dbReference type="CDD" id="cd00229">
    <property type="entry name" value="SGNH_hydrolase"/>
    <property type="match status" value="1"/>
</dbReference>
<keyword evidence="5" id="KW-1185">Reference proteome</keyword>
<dbReference type="GO" id="GO:0016787">
    <property type="term" value="F:hydrolase activity"/>
    <property type="evidence" value="ECO:0007669"/>
    <property type="project" value="UniProtKB-KW"/>
</dbReference>
<dbReference type="EMBL" id="JBHTMO010000025">
    <property type="protein sequence ID" value="MFD1393594.1"/>
    <property type="molecule type" value="Genomic_DNA"/>
</dbReference>
<accession>A0ABW4B9Z8</accession>
<dbReference type="InterPro" id="IPR036514">
    <property type="entry name" value="SGNH_hydro_sf"/>
</dbReference>
<dbReference type="Proteomes" id="UP001597249">
    <property type="component" value="Unassembled WGS sequence"/>
</dbReference>
<reference evidence="5" key="1">
    <citation type="journal article" date="2019" name="Int. J. Syst. Evol. Microbiol.">
        <title>The Global Catalogue of Microorganisms (GCM) 10K type strain sequencing project: providing services to taxonomists for standard genome sequencing and annotation.</title>
        <authorList>
            <consortium name="The Broad Institute Genomics Platform"/>
            <consortium name="The Broad Institute Genome Sequencing Center for Infectious Disease"/>
            <person name="Wu L."/>
            <person name="Ma J."/>
        </authorList>
    </citation>
    <scope>NUCLEOTIDE SEQUENCE [LARGE SCALE GENOMIC DNA]</scope>
    <source>
        <strain evidence="5">CCM 8911</strain>
    </source>
</reference>
<dbReference type="SUPFAM" id="SSF52266">
    <property type="entry name" value="SGNH hydrolase"/>
    <property type="match status" value="1"/>
</dbReference>
<dbReference type="RefSeq" id="WP_125586239.1">
    <property type="nucleotide sequence ID" value="NZ_JBHTMO010000025.1"/>
</dbReference>
<evidence type="ECO:0000256" key="2">
    <source>
        <dbReference type="SAM" id="Phobius"/>
    </source>
</evidence>
<keyword evidence="2" id="KW-1133">Transmembrane helix</keyword>
<evidence type="ECO:0000259" key="3">
    <source>
        <dbReference type="Pfam" id="PF13472"/>
    </source>
</evidence>
<gene>
    <name evidence="4" type="ORF">ACFQ3L_08465</name>
</gene>
<protein>
    <submittedName>
        <fullName evidence="4">SGNH/GDSL hydrolase family protein</fullName>
    </submittedName>
</protein>
<feature type="region of interest" description="Disordered" evidence="1">
    <location>
        <begin position="44"/>
        <end position="70"/>
    </location>
</feature>
<evidence type="ECO:0000313" key="5">
    <source>
        <dbReference type="Proteomes" id="UP001597249"/>
    </source>
</evidence>
<keyword evidence="2" id="KW-0472">Membrane</keyword>
<sequence length="258" mass="27055">MRRIFGGLMIVLISIIMIVGLAKIGNSREQAQLEAQSASYARTDRSSSSAVSSSSSSEKKASAKPKPGQGKTLSLAVMGDDMAAGHFTSTEKSAYQYLVAADIQKSLGFKVTLTGTWRSGATIGTSGLPNISSVTTNKPDVVILQYGNNEQTAAGSTAGLYHDNLMKAVQTLRAQLPKVKVIIITPWTQNAAFQRSVTQVGSSTGVSVVDISQISTDNVNHASANTSSWAGKVSGDWPNDQGNAKIAAAVEQVIAKAY</sequence>
<feature type="compositionally biased region" description="Low complexity" evidence="1">
    <location>
        <begin position="46"/>
        <end position="56"/>
    </location>
</feature>
<dbReference type="InterPro" id="IPR013830">
    <property type="entry name" value="SGNH_hydro"/>
</dbReference>
<feature type="domain" description="SGNH hydrolase-type esterase" evidence="3">
    <location>
        <begin position="78"/>
        <end position="242"/>
    </location>
</feature>
<keyword evidence="2" id="KW-0812">Transmembrane</keyword>
<organism evidence="4 5">
    <name type="scientific">Lacticaseibacillus jixianensis</name>
    <dbReference type="NCBI Taxonomy" id="2486012"/>
    <lineage>
        <taxon>Bacteria</taxon>
        <taxon>Bacillati</taxon>
        <taxon>Bacillota</taxon>
        <taxon>Bacilli</taxon>
        <taxon>Lactobacillales</taxon>
        <taxon>Lactobacillaceae</taxon>
        <taxon>Lacticaseibacillus</taxon>
    </lineage>
</organism>
<dbReference type="Gene3D" id="3.40.50.1110">
    <property type="entry name" value="SGNH hydrolase"/>
    <property type="match status" value="1"/>
</dbReference>
<keyword evidence="4" id="KW-0378">Hydrolase</keyword>